<dbReference type="GO" id="GO:0051301">
    <property type="term" value="P:cell division"/>
    <property type="evidence" value="ECO:0007669"/>
    <property type="project" value="InterPro"/>
</dbReference>
<dbReference type="InterPro" id="IPR018365">
    <property type="entry name" value="Cell_cycle_FtsW-rel_CS"/>
</dbReference>
<evidence type="ECO:0000256" key="6">
    <source>
        <dbReference type="ARBA" id="ARBA00022960"/>
    </source>
</evidence>
<dbReference type="NCBIfam" id="NF037961">
    <property type="entry name" value="RodA_shape"/>
    <property type="match status" value="1"/>
</dbReference>
<feature type="transmembrane region" description="Helical" evidence="11">
    <location>
        <begin position="56"/>
        <end position="77"/>
    </location>
</feature>
<dbReference type="GO" id="GO:0015648">
    <property type="term" value="F:lipid-linked peptidoglycan transporter activity"/>
    <property type="evidence" value="ECO:0007669"/>
    <property type="project" value="TreeGrafter"/>
</dbReference>
<feature type="transmembrane region" description="Helical" evidence="11">
    <location>
        <begin position="285"/>
        <end position="305"/>
    </location>
</feature>
<dbReference type="GO" id="GO:0071555">
    <property type="term" value="P:cell wall organization"/>
    <property type="evidence" value="ECO:0007669"/>
    <property type="project" value="UniProtKB-KW"/>
</dbReference>
<evidence type="ECO:0000313" key="12">
    <source>
        <dbReference type="EMBL" id="NMC62456.1"/>
    </source>
</evidence>
<comment type="catalytic activity">
    <reaction evidence="11">
        <text>[GlcNAc-(1-&gt;4)-Mur2Ac(oyl-L-Ala-gamma-D-Glu-L-Lys-D-Ala-D-Ala)](n)-di-trans,octa-cis-undecaprenyl diphosphate + beta-D-GlcNAc-(1-&gt;4)-Mur2Ac(oyl-L-Ala-gamma-D-Glu-L-Lys-D-Ala-D-Ala)-di-trans,octa-cis-undecaprenyl diphosphate = [GlcNAc-(1-&gt;4)-Mur2Ac(oyl-L-Ala-gamma-D-Glu-L-Lys-D-Ala-D-Ala)](n+1)-di-trans,octa-cis-undecaprenyl diphosphate + di-trans,octa-cis-undecaprenyl diphosphate + H(+)</text>
        <dbReference type="Rhea" id="RHEA:23708"/>
        <dbReference type="Rhea" id="RHEA-COMP:9602"/>
        <dbReference type="Rhea" id="RHEA-COMP:9603"/>
        <dbReference type="ChEBI" id="CHEBI:15378"/>
        <dbReference type="ChEBI" id="CHEBI:58405"/>
        <dbReference type="ChEBI" id="CHEBI:60033"/>
        <dbReference type="ChEBI" id="CHEBI:78435"/>
        <dbReference type="EC" id="2.4.99.28"/>
    </reaction>
</comment>
<evidence type="ECO:0000256" key="11">
    <source>
        <dbReference type="HAMAP-Rule" id="MF_02079"/>
    </source>
</evidence>
<comment type="similarity">
    <text evidence="11">Belongs to the SEDS family. MrdB/RodA subfamily.</text>
</comment>
<dbReference type="PANTHER" id="PTHR30474:SF1">
    <property type="entry name" value="PEPTIDOGLYCAN GLYCOSYLTRANSFERASE MRDB"/>
    <property type="match status" value="1"/>
</dbReference>
<feature type="transmembrane region" description="Helical" evidence="11">
    <location>
        <begin position="317"/>
        <end position="345"/>
    </location>
</feature>
<evidence type="ECO:0000256" key="7">
    <source>
        <dbReference type="ARBA" id="ARBA00022984"/>
    </source>
</evidence>
<gene>
    <name evidence="11 12" type="primary">rodA</name>
    <name evidence="12" type="ORF">GYA55_04740</name>
</gene>
<keyword evidence="5 11" id="KW-0812">Transmembrane</keyword>
<feature type="transmembrane region" description="Helical" evidence="11">
    <location>
        <begin position="147"/>
        <end position="167"/>
    </location>
</feature>
<keyword evidence="2 11" id="KW-1003">Cell membrane</keyword>
<protein>
    <recommendedName>
        <fullName evidence="11">Peptidoglycan glycosyltransferase RodA</fullName>
        <shortName evidence="11">PGT</shortName>
        <ecNumber evidence="11">2.4.99.28</ecNumber>
    </recommendedName>
    <alternativeName>
        <fullName evidence="11">Cell elongation protein RodA</fullName>
    </alternativeName>
    <alternativeName>
        <fullName evidence="11">Cell wall polymerase</fullName>
    </alternativeName>
    <alternativeName>
        <fullName evidence="11">Peptidoglycan polymerase</fullName>
        <shortName evidence="11">PG polymerase</shortName>
    </alternativeName>
</protein>
<keyword evidence="8 11" id="KW-1133">Transmembrane helix</keyword>
<dbReference type="PROSITE" id="PS00428">
    <property type="entry name" value="FTSW_RODA_SPOVE"/>
    <property type="match status" value="1"/>
</dbReference>
<comment type="caution">
    <text evidence="12">The sequence shown here is derived from an EMBL/GenBank/DDBJ whole genome shotgun (WGS) entry which is preliminary data.</text>
</comment>
<evidence type="ECO:0000256" key="9">
    <source>
        <dbReference type="ARBA" id="ARBA00023136"/>
    </source>
</evidence>
<accession>A0A7X9FRD7</accession>
<sequence length="382" mass="42230">MPIDRRLFSHFDWPLFGLALLIPLSGLLVLYSAGYDPDKTISVISWMSLELHSEDFAKQLLFIGISLIALILALAIPPSVVQKYAYLFYIVCMVLLLLVAEFGIVVNGSRRWLSLGRVNLQASEVVKLGIIFAFARFLSRHPPPREGYGFISLLFPSFLLLLPMGLIMLQPDLGSAIVVGSVGACMLLFMGVRLRVLIPLVVIAVFAIIPAYSYVLHDYQKRRIEVLFNPDADPKGSGYHITQSKIAVGSGKLLGKGFLNGTQTQLQFLPEHTTDFVFSVLAEEWGFVGCISVLMLYMLLLTRLLQLAQRTRDLFSCLLIFGVASRIFCNVVINVSMVVGLLPVVGIPLPLFSYGGSSIVSLMFSIGIVLGIGMRRFAYMRS</sequence>
<dbReference type="GO" id="GO:0032153">
    <property type="term" value="C:cell division site"/>
    <property type="evidence" value="ECO:0007669"/>
    <property type="project" value="TreeGrafter"/>
</dbReference>
<dbReference type="EC" id="2.4.99.28" evidence="11"/>
<dbReference type="GO" id="GO:0009252">
    <property type="term" value="P:peptidoglycan biosynthetic process"/>
    <property type="evidence" value="ECO:0007669"/>
    <property type="project" value="UniProtKB-UniRule"/>
</dbReference>
<dbReference type="AlphaFoldDB" id="A0A7X9FRD7"/>
<reference evidence="12 13" key="1">
    <citation type="journal article" date="2020" name="Biotechnol. Biofuels">
        <title>New insights from the biogas microbiome by comprehensive genome-resolved metagenomics of nearly 1600 species originating from multiple anaerobic digesters.</title>
        <authorList>
            <person name="Campanaro S."/>
            <person name="Treu L."/>
            <person name="Rodriguez-R L.M."/>
            <person name="Kovalovszki A."/>
            <person name="Ziels R.M."/>
            <person name="Maus I."/>
            <person name="Zhu X."/>
            <person name="Kougias P.G."/>
            <person name="Basile A."/>
            <person name="Luo G."/>
            <person name="Schluter A."/>
            <person name="Konstantinidis K.T."/>
            <person name="Angelidaki I."/>
        </authorList>
    </citation>
    <scope>NUCLEOTIDE SEQUENCE [LARGE SCALE GENOMIC DNA]</scope>
    <source>
        <strain evidence="12">AS27yjCOA_65</strain>
    </source>
</reference>
<feature type="transmembrane region" description="Helical" evidence="11">
    <location>
        <begin position="118"/>
        <end position="135"/>
    </location>
</feature>
<dbReference type="Proteomes" id="UP000524246">
    <property type="component" value="Unassembled WGS sequence"/>
</dbReference>
<feature type="transmembrane region" description="Helical" evidence="11">
    <location>
        <begin position="84"/>
        <end position="106"/>
    </location>
</feature>
<comment type="pathway">
    <text evidence="11">Cell wall biogenesis; peptidoglycan biosynthesis.</text>
</comment>
<dbReference type="UniPathway" id="UPA00219"/>
<dbReference type="GO" id="GO:0008955">
    <property type="term" value="F:peptidoglycan glycosyltransferase activity"/>
    <property type="evidence" value="ECO:0007669"/>
    <property type="project" value="UniProtKB-UniRule"/>
</dbReference>
<keyword evidence="4 11" id="KW-0808">Transferase</keyword>
<keyword evidence="9 11" id="KW-0472">Membrane</keyword>
<keyword evidence="10 11" id="KW-0961">Cell wall biogenesis/degradation</keyword>
<keyword evidence="6 11" id="KW-0133">Cell shape</keyword>
<dbReference type="GO" id="GO:0008360">
    <property type="term" value="P:regulation of cell shape"/>
    <property type="evidence" value="ECO:0007669"/>
    <property type="project" value="UniProtKB-KW"/>
</dbReference>
<dbReference type="EMBL" id="JAAZON010000200">
    <property type="protein sequence ID" value="NMC62456.1"/>
    <property type="molecule type" value="Genomic_DNA"/>
</dbReference>
<dbReference type="GO" id="GO:0005886">
    <property type="term" value="C:plasma membrane"/>
    <property type="evidence" value="ECO:0007669"/>
    <property type="project" value="UniProtKB-SubCell"/>
</dbReference>
<dbReference type="HAMAP" id="MF_02079">
    <property type="entry name" value="PGT_RodA"/>
    <property type="match status" value="1"/>
</dbReference>
<feature type="transmembrane region" description="Helical" evidence="11">
    <location>
        <begin position="196"/>
        <end position="215"/>
    </location>
</feature>
<comment type="function">
    <text evidence="11">Peptidoglycan polymerase that is essential for cell wall elongation.</text>
</comment>
<dbReference type="InterPro" id="IPR011923">
    <property type="entry name" value="RodA/MrdB"/>
</dbReference>
<evidence type="ECO:0000256" key="3">
    <source>
        <dbReference type="ARBA" id="ARBA00022676"/>
    </source>
</evidence>
<comment type="subcellular location">
    <subcellularLocation>
        <location evidence="11">Cell membrane</location>
        <topology evidence="11">Multi-pass membrane protein</topology>
    </subcellularLocation>
    <subcellularLocation>
        <location evidence="1">Membrane</location>
        <topology evidence="1">Multi-pass membrane protein</topology>
    </subcellularLocation>
</comment>
<dbReference type="InterPro" id="IPR001182">
    <property type="entry name" value="FtsW/RodA"/>
</dbReference>
<evidence type="ECO:0000256" key="2">
    <source>
        <dbReference type="ARBA" id="ARBA00022475"/>
    </source>
</evidence>
<evidence type="ECO:0000256" key="1">
    <source>
        <dbReference type="ARBA" id="ARBA00004141"/>
    </source>
</evidence>
<keyword evidence="7 11" id="KW-0573">Peptidoglycan synthesis</keyword>
<evidence type="ECO:0000256" key="5">
    <source>
        <dbReference type="ARBA" id="ARBA00022692"/>
    </source>
</evidence>
<evidence type="ECO:0000256" key="10">
    <source>
        <dbReference type="ARBA" id="ARBA00023316"/>
    </source>
</evidence>
<name>A0A7X9FRD7_9DELT</name>
<evidence type="ECO:0000256" key="4">
    <source>
        <dbReference type="ARBA" id="ARBA00022679"/>
    </source>
</evidence>
<dbReference type="PANTHER" id="PTHR30474">
    <property type="entry name" value="CELL CYCLE PROTEIN"/>
    <property type="match status" value="1"/>
</dbReference>
<feature type="transmembrane region" description="Helical" evidence="11">
    <location>
        <begin position="351"/>
        <end position="372"/>
    </location>
</feature>
<organism evidence="12 13">
    <name type="scientific">SAR324 cluster bacterium</name>
    <dbReference type="NCBI Taxonomy" id="2024889"/>
    <lineage>
        <taxon>Bacteria</taxon>
        <taxon>Deltaproteobacteria</taxon>
        <taxon>SAR324 cluster</taxon>
    </lineage>
</organism>
<proteinExistence type="inferred from homology"/>
<evidence type="ECO:0000313" key="13">
    <source>
        <dbReference type="Proteomes" id="UP000524246"/>
    </source>
</evidence>
<feature type="transmembrane region" description="Helical" evidence="11">
    <location>
        <begin position="173"/>
        <end position="189"/>
    </location>
</feature>
<evidence type="ECO:0000256" key="8">
    <source>
        <dbReference type="ARBA" id="ARBA00022989"/>
    </source>
</evidence>
<dbReference type="NCBIfam" id="TIGR02210">
    <property type="entry name" value="rodA_shape"/>
    <property type="match status" value="1"/>
</dbReference>
<dbReference type="Pfam" id="PF01098">
    <property type="entry name" value="FTSW_RODA_SPOVE"/>
    <property type="match status" value="1"/>
</dbReference>
<keyword evidence="3 11" id="KW-0328">Glycosyltransferase</keyword>
<feature type="transmembrane region" description="Helical" evidence="11">
    <location>
        <begin position="12"/>
        <end position="33"/>
    </location>
</feature>